<proteinExistence type="predicted"/>
<name>E0XUP7_9BACT</name>
<evidence type="ECO:0000313" key="1">
    <source>
        <dbReference type="EMBL" id="ADI18138.1"/>
    </source>
</evidence>
<organism evidence="1">
    <name type="scientific">uncultured Verrucomicrobiales bacterium HF0200_39L05</name>
    <dbReference type="NCBI Taxonomy" id="710997"/>
    <lineage>
        <taxon>Bacteria</taxon>
        <taxon>Pseudomonadati</taxon>
        <taxon>Verrucomicrobiota</taxon>
        <taxon>Verrucomicrobiia</taxon>
        <taxon>Verrucomicrobiales</taxon>
        <taxon>environmental samples</taxon>
    </lineage>
</organism>
<dbReference type="AlphaFoldDB" id="E0XUP7"/>
<accession>E0XUP7</accession>
<reference evidence="1" key="1">
    <citation type="journal article" date="2011" name="Environ. Microbiol.">
        <title>Time-series analyses of Monterey Bay coastal microbial picoplankton using a 'genome proxy' microarray.</title>
        <authorList>
            <person name="Rich V.I."/>
            <person name="Pham V.D."/>
            <person name="Eppley J."/>
            <person name="Shi Y."/>
            <person name="DeLong E.F."/>
        </authorList>
    </citation>
    <scope>NUCLEOTIDE SEQUENCE</scope>
</reference>
<sequence length="46" mass="5345">MLQLICIQFSENLFSNRFLVTIKQWPDPIPFRTRPSNAALPMVVLV</sequence>
<protein>
    <submittedName>
        <fullName evidence="1">Uncharacterized protein</fullName>
    </submittedName>
</protein>
<dbReference type="EMBL" id="GU474882">
    <property type="protein sequence ID" value="ADI18138.1"/>
    <property type="molecule type" value="Genomic_DNA"/>
</dbReference>